<feature type="region of interest" description="Disordered" evidence="12">
    <location>
        <begin position="696"/>
        <end position="727"/>
    </location>
</feature>
<keyword evidence="4 13" id="KW-0812">Transmembrane</keyword>
<evidence type="ECO:0000259" key="14">
    <source>
        <dbReference type="PROSITE" id="PS50042"/>
    </source>
</evidence>
<dbReference type="GO" id="GO:0005249">
    <property type="term" value="F:voltage-gated potassium channel activity"/>
    <property type="evidence" value="ECO:0007669"/>
    <property type="project" value="InterPro"/>
</dbReference>
<comment type="subcellular location">
    <subcellularLocation>
        <location evidence="1">Membrane</location>
        <topology evidence="1">Multi-pass membrane protein</topology>
    </subcellularLocation>
</comment>
<accession>A0A7S0PKT3</accession>
<dbReference type="InterPro" id="IPR005821">
    <property type="entry name" value="Ion_trans_dom"/>
</dbReference>
<evidence type="ECO:0000256" key="4">
    <source>
        <dbReference type="ARBA" id="ARBA00022692"/>
    </source>
</evidence>
<dbReference type="InterPro" id="IPR000595">
    <property type="entry name" value="cNMP-bd_dom"/>
</dbReference>
<dbReference type="FunFam" id="1.10.287.70:FF:000123">
    <property type="entry name" value="Potassium channel KAT3"/>
    <property type="match status" value="1"/>
</dbReference>
<dbReference type="PANTHER" id="PTHR10217">
    <property type="entry name" value="VOLTAGE AND LIGAND GATED POTASSIUM CHANNEL"/>
    <property type="match status" value="1"/>
</dbReference>
<evidence type="ECO:0000256" key="11">
    <source>
        <dbReference type="ARBA" id="ARBA00023303"/>
    </source>
</evidence>
<evidence type="ECO:0000256" key="12">
    <source>
        <dbReference type="SAM" id="MobiDB-lite"/>
    </source>
</evidence>
<keyword evidence="6" id="KW-0851">Voltage-gated channel</keyword>
<reference evidence="15" key="1">
    <citation type="submission" date="2021-01" db="EMBL/GenBank/DDBJ databases">
        <authorList>
            <person name="Corre E."/>
            <person name="Pelletier E."/>
            <person name="Niang G."/>
            <person name="Scheremetjew M."/>
            <person name="Finn R."/>
            <person name="Kale V."/>
            <person name="Holt S."/>
            <person name="Cochrane G."/>
            <person name="Meng A."/>
            <person name="Brown T."/>
            <person name="Cohen L."/>
        </authorList>
    </citation>
    <scope>NUCLEOTIDE SEQUENCE</scope>
    <source>
        <strain evidence="15">CCMP494</strain>
    </source>
</reference>
<dbReference type="InterPro" id="IPR014710">
    <property type="entry name" value="RmlC-like_jellyroll"/>
</dbReference>
<dbReference type="AlphaFoldDB" id="A0A7S0PKT3"/>
<protein>
    <recommendedName>
        <fullName evidence="14">Cyclic nucleotide-binding domain-containing protein</fullName>
    </recommendedName>
</protein>
<keyword evidence="7" id="KW-0630">Potassium</keyword>
<evidence type="ECO:0000256" key="10">
    <source>
        <dbReference type="ARBA" id="ARBA00023136"/>
    </source>
</evidence>
<evidence type="ECO:0000256" key="6">
    <source>
        <dbReference type="ARBA" id="ARBA00022882"/>
    </source>
</evidence>
<dbReference type="Gene3D" id="1.10.287.70">
    <property type="match status" value="1"/>
</dbReference>
<feature type="compositionally biased region" description="Low complexity" evidence="12">
    <location>
        <begin position="778"/>
        <end position="787"/>
    </location>
</feature>
<dbReference type="EMBL" id="HBEV01003870">
    <property type="protein sequence ID" value="CAD8581051.1"/>
    <property type="molecule type" value="Transcribed_RNA"/>
</dbReference>
<evidence type="ECO:0000256" key="3">
    <source>
        <dbReference type="ARBA" id="ARBA00022538"/>
    </source>
</evidence>
<feature type="transmembrane region" description="Helical" evidence="13">
    <location>
        <begin position="323"/>
        <end position="341"/>
    </location>
</feature>
<keyword evidence="11" id="KW-0407">Ion channel</keyword>
<dbReference type="CDD" id="cd00038">
    <property type="entry name" value="CAP_ED"/>
    <property type="match status" value="1"/>
</dbReference>
<evidence type="ECO:0000256" key="8">
    <source>
        <dbReference type="ARBA" id="ARBA00022989"/>
    </source>
</evidence>
<organism evidence="15">
    <name type="scientific">Micromonas pusilla</name>
    <name type="common">Picoplanktonic green alga</name>
    <name type="synonym">Chromulina pusilla</name>
    <dbReference type="NCBI Taxonomy" id="38833"/>
    <lineage>
        <taxon>Eukaryota</taxon>
        <taxon>Viridiplantae</taxon>
        <taxon>Chlorophyta</taxon>
        <taxon>Mamiellophyceae</taxon>
        <taxon>Mamiellales</taxon>
        <taxon>Mamiellaceae</taxon>
        <taxon>Micromonas</taxon>
    </lineage>
</organism>
<dbReference type="Gene3D" id="2.60.120.10">
    <property type="entry name" value="Jelly Rolls"/>
    <property type="match status" value="1"/>
</dbReference>
<feature type="transmembrane region" description="Helical" evidence="13">
    <location>
        <begin position="155"/>
        <end position="178"/>
    </location>
</feature>
<evidence type="ECO:0000256" key="13">
    <source>
        <dbReference type="SAM" id="Phobius"/>
    </source>
</evidence>
<evidence type="ECO:0000256" key="1">
    <source>
        <dbReference type="ARBA" id="ARBA00004141"/>
    </source>
</evidence>
<evidence type="ECO:0000256" key="7">
    <source>
        <dbReference type="ARBA" id="ARBA00022958"/>
    </source>
</evidence>
<keyword evidence="8 13" id="KW-1133">Transmembrane helix</keyword>
<dbReference type="GO" id="GO:0005886">
    <property type="term" value="C:plasma membrane"/>
    <property type="evidence" value="ECO:0007669"/>
    <property type="project" value="TreeGrafter"/>
</dbReference>
<feature type="transmembrane region" description="Helical" evidence="13">
    <location>
        <begin position="353"/>
        <end position="378"/>
    </location>
</feature>
<keyword evidence="10 13" id="KW-0472">Membrane</keyword>
<feature type="region of interest" description="Disordered" evidence="12">
    <location>
        <begin position="22"/>
        <end position="70"/>
    </location>
</feature>
<dbReference type="PANTHER" id="PTHR10217:SF435">
    <property type="entry name" value="POTASSIUM VOLTAGE-GATED CHANNEL PROTEIN EAG"/>
    <property type="match status" value="1"/>
</dbReference>
<dbReference type="InterPro" id="IPR050818">
    <property type="entry name" value="KCNH_animal-type"/>
</dbReference>
<feature type="domain" description="Cyclic nucleotide-binding" evidence="14">
    <location>
        <begin position="456"/>
        <end position="568"/>
    </location>
</feature>
<keyword evidence="5" id="KW-0631">Potassium channel</keyword>
<keyword evidence="2" id="KW-0813">Transport</keyword>
<feature type="transmembrane region" description="Helical" evidence="13">
    <location>
        <begin position="267"/>
        <end position="288"/>
    </location>
</feature>
<keyword evidence="9" id="KW-0406">Ion transport</keyword>
<dbReference type="SUPFAM" id="SSF51206">
    <property type="entry name" value="cAMP-binding domain-like"/>
    <property type="match status" value="1"/>
</dbReference>
<sequence length="806" mass="92636">MSDDKDREEDVVSTRQYIQSLRRLQSNRVEPAPASAVADADSLNSGGLSARNRMRDSARTSSNESSPEKLKTLGRWDRLDEVDGGEEMDQETAEKHLFGSIAKRHDPMSVPVPWGLVHPLSTFMRRWDMLTMWLLLYTAIWTPFEVAFVEEKRLSPMYFVNMVINLAFFTDMILNFNLMYFDEKLLKMISDRKLIAKRYLRGFFIIDFISILPYDDITLATGSKANLKILRIVRIVRLAKLLRILRSSRIFARFENSMTINYGALKLVKFVVGTLFIAHWMACLWHLVKVVEQSRCNWVTDYYFGECLYNDADNNDEHVTARSLYFTALYLATMTISTVGYGDVTPQTEPERVFLTVGMLVGASVYAYIVGSICSVIASMNYRETEFQELMDRLNLFIKEAKIDVDLAGRLRAFFRYRRKVTNQISWGELLDLMSPSMRQEVATQINTAWLIKVEIFHGIPEQVAIELSFNFVLETFPPEEHIIGERDESTKLFVLKSGVVMCKGRVRTIGDNACFGEDMLWRTMQRGYKAVSLTFCDCFTLKKDTLERVMDNFPSVRVMLRKIIVRKIVQEKIVETSRIVKEFKRFMRAHKELNGPTSWPPVGESMDFLTNALGFRFRATVSAKLMIMRNSDPQYYRKINSLAMYMQRMFRGHQGRQMAVLRKMAQSKNMPVSLLSLKSVREQMLSERERLMKFKESGSPHHSPGHSSTSKKHHEWDDDDGLVGEPKKKVHLTPELNELREQLLESVGSIVEETVRRELGKAGVGRSQPTRVVSQLAPAAHGESPAEPAPEPPGKLDKKKSSKKR</sequence>
<dbReference type="InterPro" id="IPR003938">
    <property type="entry name" value="K_chnl_volt-dep_EAG/ELK/ERG"/>
</dbReference>
<dbReference type="Pfam" id="PF00027">
    <property type="entry name" value="cNMP_binding"/>
    <property type="match status" value="1"/>
</dbReference>
<dbReference type="PRINTS" id="PR01463">
    <property type="entry name" value="EAGCHANLFMLY"/>
</dbReference>
<dbReference type="GO" id="GO:0034702">
    <property type="term" value="C:monoatomic ion channel complex"/>
    <property type="evidence" value="ECO:0007669"/>
    <property type="project" value="UniProtKB-KW"/>
</dbReference>
<dbReference type="Pfam" id="PF00520">
    <property type="entry name" value="Ion_trans"/>
    <property type="match status" value="1"/>
</dbReference>
<feature type="region of interest" description="Disordered" evidence="12">
    <location>
        <begin position="759"/>
        <end position="806"/>
    </location>
</feature>
<keyword evidence="3" id="KW-0633">Potassium transport</keyword>
<feature type="transmembrane region" description="Helical" evidence="13">
    <location>
        <begin position="130"/>
        <end position="149"/>
    </location>
</feature>
<dbReference type="SUPFAM" id="SSF81324">
    <property type="entry name" value="Voltage-gated potassium channels"/>
    <property type="match status" value="1"/>
</dbReference>
<proteinExistence type="predicted"/>
<dbReference type="PROSITE" id="PS50042">
    <property type="entry name" value="CNMP_BINDING_3"/>
    <property type="match status" value="1"/>
</dbReference>
<dbReference type="GO" id="GO:0042391">
    <property type="term" value="P:regulation of membrane potential"/>
    <property type="evidence" value="ECO:0007669"/>
    <property type="project" value="TreeGrafter"/>
</dbReference>
<dbReference type="Gene3D" id="1.10.287.630">
    <property type="entry name" value="Helix hairpin bin"/>
    <property type="match status" value="1"/>
</dbReference>
<evidence type="ECO:0000256" key="2">
    <source>
        <dbReference type="ARBA" id="ARBA00022448"/>
    </source>
</evidence>
<evidence type="ECO:0000256" key="9">
    <source>
        <dbReference type="ARBA" id="ARBA00023065"/>
    </source>
</evidence>
<feature type="compositionally biased region" description="Low complexity" evidence="12">
    <location>
        <begin position="29"/>
        <end position="42"/>
    </location>
</feature>
<name>A0A7S0PKT3_MICPS</name>
<gene>
    <name evidence="15" type="ORF">MSP1404_LOCUS2915</name>
</gene>
<dbReference type="InterPro" id="IPR018490">
    <property type="entry name" value="cNMP-bd_dom_sf"/>
</dbReference>
<evidence type="ECO:0000313" key="15">
    <source>
        <dbReference type="EMBL" id="CAD8581051.1"/>
    </source>
</evidence>
<evidence type="ECO:0000256" key="5">
    <source>
        <dbReference type="ARBA" id="ARBA00022826"/>
    </source>
</evidence>